<proteinExistence type="predicted"/>
<reference evidence="2" key="1">
    <citation type="submission" date="2023-08" db="EMBL/GenBank/DDBJ databases">
        <title>A de novo genome assembly of Solanum verrucosum Schlechtendal, a Mexican diploid species geographically isolated from the other diploid A-genome species in potato relatives.</title>
        <authorList>
            <person name="Hosaka K."/>
        </authorList>
    </citation>
    <scope>NUCLEOTIDE SEQUENCE</scope>
    <source>
        <tissue evidence="2">Young leaves</tissue>
    </source>
</reference>
<protein>
    <submittedName>
        <fullName evidence="2">Uncharacterized protein</fullName>
    </submittedName>
</protein>
<evidence type="ECO:0000313" key="3">
    <source>
        <dbReference type="Proteomes" id="UP001234989"/>
    </source>
</evidence>
<dbReference type="EMBL" id="CP133617">
    <property type="protein sequence ID" value="WMV34484.1"/>
    <property type="molecule type" value="Genomic_DNA"/>
</dbReference>
<keyword evidence="1" id="KW-0472">Membrane</keyword>
<dbReference type="AlphaFoldDB" id="A0AAF0R1F6"/>
<sequence length="39" mass="4714">MTDDELSRSRRTRIWPSSRFAFLCIFLHGVYPTLRRLKS</sequence>
<gene>
    <name evidence="2" type="ORF">MTR67_027869</name>
</gene>
<evidence type="ECO:0000256" key="1">
    <source>
        <dbReference type="SAM" id="Phobius"/>
    </source>
</evidence>
<accession>A0AAF0R1F6</accession>
<keyword evidence="1" id="KW-0812">Transmembrane</keyword>
<keyword evidence="3" id="KW-1185">Reference proteome</keyword>
<feature type="transmembrane region" description="Helical" evidence="1">
    <location>
        <begin position="14"/>
        <end position="34"/>
    </location>
</feature>
<dbReference type="Proteomes" id="UP001234989">
    <property type="component" value="Chromosome 6"/>
</dbReference>
<organism evidence="2 3">
    <name type="scientific">Solanum verrucosum</name>
    <dbReference type="NCBI Taxonomy" id="315347"/>
    <lineage>
        <taxon>Eukaryota</taxon>
        <taxon>Viridiplantae</taxon>
        <taxon>Streptophyta</taxon>
        <taxon>Embryophyta</taxon>
        <taxon>Tracheophyta</taxon>
        <taxon>Spermatophyta</taxon>
        <taxon>Magnoliopsida</taxon>
        <taxon>eudicotyledons</taxon>
        <taxon>Gunneridae</taxon>
        <taxon>Pentapetalae</taxon>
        <taxon>asterids</taxon>
        <taxon>lamiids</taxon>
        <taxon>Solanales</taxon>
        <taxon>Solanaceae</taxon>
        <taxon>Solanoideae</taxon>
        <taxon>Solaneae</taxon>
        <taxon>Solanum</taxon>
    </lineage>
</organism>
<evidence type="ECO:0000313" key="2">
    <source>
        <dbReference type="EMBL" id="WMV34484.1"/>
    </source>
</evidence>
<name>A0AAF0R1F6_SOLVR</name>
<keyword evidence="1" id="KW-1133">Transmembrane helix</keyword>